<proteinExistence type="predicted"/>
<dbReference type="SUPFAM" id="SSF46785">
    <property type="entry name" value="Winged helix' DNA-binding domain"/>
    <property type="match status" value="1"/>
</dbReference>
<dbReference type="Gene3D" id="1.10.10.10">
    <property type="entry name" value="Winged helix-like DNA-binding domain superfamily/Winged helix DNA-binding domain"/>
    <property type="match status" value="1"/>
</dbReference>
<keyword evidence="1" id="KW-0805">Transcription regulation</keyword>
<dbReference type="OrthoDB" id="8906692at2"/>
<sequence length="163" mass="18121">MQAYKDDSAKRQLDLEKYIPALVTSLSNKLSAGASNCYRKYFNIGVIEWRVLAMLKVESDISANRICQVIGLDKAAVSRALKQLQASGLVSFIKDKLDGRSSSIHLTHQGEILHDKILTVALAREKLLLEGISEAELEVLIEVLLKLNKNLQQVNAFEPIIGF</sequence>
<keyword evidence="3" id="KW-0804">Transcription</keyword>
<evidence type="ECO:0000256" key="3">
    <source>
        <dbReference type="ARBA" id="ARBA00023163"/>
    </source>
</evidence>
<feature type="domain" description="HTH marR-type" evidence="4">
    <location>
        <begin position="16"/>
        <end position="149"/>
    </location>
</feature>
<dbReference type="InterPro" id="IPR036390">
    <property type="entry name" value="WH_DNA-bd_sf"/>
</dbReference>
<dbReference type="PANTHER" id="PTHR35790:SF4">
    <property type="entry name" value="HTH-TYPE TRANSCRIPTIONAL REGULATOR PCHR"/>
    <property type="match status" value="1"/>
</dbReference>
<keyword evidence="2" id="KW-0238">DNA-binding</keyword>
<evidence type="ECO:0000256" key="2">
    <source>
        <dbReference type="ARBA" id="ARBA00023125"/>
    </source>
</evidence>
<dbReference type="Proteomes" id="UP000070299">
    <property type="component" value="Unassembled WGS sequence"/>
</dbReference>
<evidence type="ECO:0000313" key="5">
    <source>
        <dbReference type="EMBL" id="KXI26730.1"/>
    </source>
</evidence>
<keyword evidence="6" id="KW-1185">Reference proteome</keyword>
<accession>A0A148KKC6</accession>
<dbReference type="Pfam" id="PF12802">
    <property type="entry name" value="MarR_2"/>
    <property type="match status" value="1"/>
</dbReference>
<dbReference type="EMBL" id="LSNE01000020">
    <property type="protein sequence ID" value="KXI26730.1"/>
    <property type="molecule type" value="Genomic_DNA"/>
</dbReference>
<comment type="caution">
    <text evidence="5">The sequence shown here is derived from an EMBL/GenBank/DDBJ whole genome shotgun (WGS) entry which is preliminary data.</text>
</comment>
<dbReference type="GO" id="GO:0003700">
    <property type="term" value="F:DNA-binding transcription factor activity"/>
    <property type="evidence" value="ECO:0007669"/>
    <property type="project" value="InterPro"/>
</dbReference>
<dbReference type="SMART" id="SM00347">
    <property type="entry name" value="HTH_MARR"/>
    <property type="match status" value="1"/>
</dbReference>
<reference evidence="6" key="1">
    <citation type="submission" date="2016-02" db="EMBL/GenBank/DDBJ databases">
        <authorList>
            <person name="Schultz-Johansen M."/>
            <person name="Glaring M.A."/>
            <person name="Bech P.K."/>
            <person name="Stougaard P."/>
        </authorList>
    </citation>
    <scope>NUCLEOTIDE SEQUENCE [LARGE SCALE GENOMIC DNA]</scope>
    <source>
        <strain evidence="6">S66</strain>
    </source>
</reference>
<dbReference type="InterPro" id="IPR036388">
    <property type="entry name" value="WH-like_DNA-bd_sf"/>
</dbReference>
<dbReference type="AlphaFoldDB" id="A0A148KKC6"/>
<evidence type="ECO:0000259" key="4">
    <source>
        <dbReference type="PROSITE" id="PS50995"/>
    </source>
</evidence>
<name>A0A148KKC6_9ALTE</name>
<protein>
    <submittedName>
        <fullName evidence="5">MarR family transcriptional regulator</fullName>
    </submittedName>
</protein>
<dbReference type="RefSeq" id="WP_068382112.1">
    <property type="nucleotide sequence ID" value="NZ_LSNE01000020.1"/>
</dbReference>
<organism evidence="5 6">
    <name type="scientific">Paraglaciecola hydrolytica</name>
    <dbReference type="NCBI Taxonomy" id="1799789"/>
    <lineage>
        <taxon>Bacteria</taxon>
        <taxon>Pseudomonadati</taxon>
        <taxon>Pseudomonadota</taxon>
        <taxon>Gammaproteobacteria</taxon>
        <taxon>Alteromonadales</taxon>
        <taxon>Alteromonadaceae</taxon>
        <taxon>Paraglaciecola</taxon>
    </lineage>
</organism>
<gene>
    <name evidence="5" type="ORF">AX660_02845</name>
</gene>
<dbReference type="STRING" id="1799789.AX660_02845"/>
<dbReference type="GO" id="GO:0003677">
    <property type="term" value="F:DNA binding"/>
    <property type="evidence" value="ECO:0007669"/>
    <property type="project" value="UniProtKB-KW"/>
</dbReference>
<dbReference type="InterPro" id="IPR052067">
    <property type="entry name" value="Metal_resp_HTH_trans_reg"/>
</dbReference>
<dbReference type="PROSITE" id="PS50995">
    <property type="entry name" value="HTH_MARR_2"/>
    <property type="match status" value="1"/>
</dbReference>
<evidence type="ECO:0000313" key="6">
    <source>
        <dbReference type="Proteomes" id="UP000070299"/>
    </source>
</evidence>
<evidence type="ECO:0000256" key="1">
    <source>
        <dbReference type="ARBA" id="ARBA00023015"/>
    </source>
</evidence>
<dbReference type="PRINTS" id="PR00598">
    <property type="entry name" value="HTHMARR"/>
</dbReference>
<dbReference type="PANTHER" id="PTHR35790">
    <property type="entry name" value="HTH-TYPE TRANSCRIPTIONAL REGULATOR PCHR"/>
    <property type="match status" value="1"/>
</dbReference>
<dbReference type="InterPro" id="IPR000835">
    <property type="entry name" value="HTH_MarR-typ"/>
</dbReference>